<dbReference type="InterPro" id="IPR013825">
    <property type="entry name" value="Topo_IA_cen_sub2"/>
</dbReference>
<dbReference type="GO" id="GO:0005694">
    <property type="term" value="C:chromosome"/>
    <property type="evidence" value="ECO:0007669"/>
    <property type="project" value="InterPro"/>
</dbReference>
<keyword evidence="5" id="KW-0862">Zinc</keyword>
<dbReference type="Gene3D" id="1.10.290.10">
    <property type="entry name" value="Topoisomerase I, domain 4"/>
    <property type="match status" value="1"/>
</dbReference>
<dbReference type="InterPro" id="IPR034149">
    <property type="entry name" value="TOPRIM_TopoI"/>
</dbReference>
<dbReference type="Gene3D" id="3.30.65.10">
    <property type="entry name" value="Bacterial Topoisomerase I, domain 1"/>
    <property type="match status" value="2"/>
</dbReference>
<dbReference type="SUPFAM" id="SSF57783">
    <property type="entry name" value="Zinc beta-ribbon"/>
    <property type="match status" value="1"/>
</dbReference>
<feature type="site" description="Interaction with DNA" evidence="10">
    <location>
        <position position="161"/>
    </location>
</feature>
<dbReference type="GO" id="GO:0003917">
    <property type="term" value="F:DNA topoisomerase type I (single strand cut, ATP-independent) activity"/>
    <property type="evidence" value="ECO:0007669"/>
    <property type="project" value="UniProtKB-UniRule"/>
</dbReference>
<evidence type="ECO:0000256" key="9">
    <source>
        <dbReference type="ARBA" id="ARBA00023235"/>
    </source>
</evidence>
<feature type="site" description="Interaction with DNA" evidence="10">
    <location>
        <position position="149"/>
    </location>
</feature>
<evidence type="ECO:0000313" key="13">
    <source>
        <dbReference type="EMBL" id="MCA9385640.1"/>
    </source>
</evidence>
<feature type="site" description="Interaction with DNA" evidence="10">
    <location>
        <position position="154"/>
    </location>
</feature>
<dbReference type="Proteomes" id="UP000754563">
    <property type="component" value="Unassembled WGS sequence"/>
</dbReference>
<dbReference type="PROSITE" id="PS00396">
    <property type="entry name" value="TOPO_IA_1"/>
    <property type="match status" value="1"/>
</dbReference>
<reference evidence="13" key="1">
    <citation type="submission" date="2020-04" db="EMBL/GenBank/DDBJ databases">
        <authorList>
            <person name="Zhang T."/>
        </authorList>
    </citation>
    <scope>NUCLEOTIDE SEQUENCE</scope>
    <source>
        <strain evidence="13">HKST-UBA11</strain>
    </source>
</reference>
<dbReference type="PANTHER" id="PTHR42785:SF1">
    <property type="entry name" value="DNA TOPOISOMERASE"/>
    <property type="match status" value="1"/>
</dbReference>
<evidence type="ECO:0000256" key="10">
    <source>
        <dbReference type="HAMAP-Rule" id="MF_00952"/>
    </source>
</evidence>
<dbReference type="SMART" id="SM00436">
    <property type="entry name" value="TOP1Bc"/>
    <property type="match status" value="1"/>
</dbReference>
<dbReference type="InterPro" id="IPR000380">
    <property type="entry name" value="Topo_IA"/>
</dbReference>
<dbReference type="HAMAP" id="MF_00952">
    <property type="entry name" value="Topoisom_1_prok"/>
    <property type="match status" value="1"/>
</dbReference>
<dbReference type="Pfam" id="PF01131">
    <property type="entry name" value="Topoisom_bac"/>
    <property type="match status" value="1"/>
</dbReference>
<dbReference type="EMBL" id="JAGQLH010000033">
    <property type="protein sequence ID" value="MCA9385640.1"/>
    <property type="molecule type" value="Genomic_DNA"/>
</dbReference>
<dbReference type="PANTHER" id="PTHR42785">
    <property type="entry name" value="DNA TOPOISOMERASE, TYPE IA, CORE"/>
    <property type="match status" value="1"/>
</dbReference>
<proteinExistence type="inferred from homology"/>
<dbReference type="InterPro" id="IPR013497">
    <property type="entry name" value="Topo_IA_cen"/>
</dbReference>
<keyword evidence="6" id="KW-0460">Magnesium</keyword>
<comment type="similarity">
    <text evidence="2 10">Belongs to the type IA topoisomerase family.</text>
</comment>
<keyword evidence="8 10" id="KW-0238">DNA-binding</keyword>
<evidence type="ECO:0000256" key="3">
    <source>
        <dbReference type="ARBA" id="ARBA00022723"/>
    </source>
</evidence>
<dbReference type="Gene3D" id="3.40.50.140">
    <property type="match status" value="1"/>
</dbReference>
<keyword evidence="7 10" id="KW-0799">Topoisomerase</keyword>
<gene>
    <name evidence="10 13" type="primary">topA</name>
    <name evidence="13" type="ORF">KC717_03255</name>
</gene>
<dbReference type="GO" id="GO:0003677">
    <property type="term" value="F:DNA binding"/>
    <property type="evidence" value="ECO:0007669"/>
    <property type="project" value="UniProtKB-KW"/>
</dbReference>
<evidence type="ECO:0000256" key="4">
    <source>
        <dbReference type="ARBA" id="ARBA00022771"/>
    </source>
</evidence>
<dbReference type="NCBIfam" id="TIGR01051">
    <property type="entry name" value="topA_bact"/>
    <property type="match status" value="1"/>
</dbReference>
<comment type="subunit">
    <text evidence="10">Monomer.</text>
</comment>
<evidence type="ECO:0000256" key="5">
    <source>
        <dbReference type="ARBA" id="ARBA00022833"/>
    </source>
</evidence>
<reference evidence="13" key="2">
    <citation type="journal article" date="2021" name="Microbiome">
        <title>Successional dynamics and alternative stable states in a saline activated sludge microbial community over 9 years.</title>
        <authorList>
            <person name="Wang Y."/>
            <person name="Ye J."/>
            <person name="Ju F."/>
            <person name="Liu L."/>
            <person name="Boyd J.A."/>
            <person name="Deng Y."/>
            <person name="Parks D.H."/>
            <person name="Jiang X."/>
            <person name="Yin X."/>
            <person name="Woodcroft B.J."/>
            <person name="Tyson G.W."/>
            <person name="Hugenholtz P."/>
            <person name="Polz M.F."/>
            <person name="Zhang T."/>
        </authorList>
    </citation>
    <scope>NUCLEOTIDE SEQUENCE</scope>
    <source>
        <strain evidence="13">HKST-UBA11</strain>
    </source>
</reference>
<evidence type="ECO:0000256" key="2">
    <source>
        <dbReference type="ARBA" id="ARBA00009446"/>
    </source>
</evidence>
<organism evidence="13 14">
    <name type="scientific">Candidatus Dojkabacteria bacterium</name>
    <dbReference type="NCBI Taxonomy" id="2099670"/>
    <lineage>
        <taxon>Bacteria</taxon>
        <taxon>Candidatus Dojkabacteria</taxon>
    </lineage>
</organism>
<dbReference type="InterPro" id="IPR023406">
    <property type="entry name" value="Topo_IA_AS"/>
</dbReference>
<feature type="site" description="Interaction with DNA" evidence="10">
    <location>
        <position position="145"/>
    </location>
</feature>
<evidence type="ECO:0000313" key="14">
    <source>
        <dbReference type="Proteomes" id="UP000754563"/>
    </source>
</evidence>
<dbReference type="GO" id="GO:0006265">
    <property type="term" value="P:DNA topological change"/>
    <property type="evidence" value="ECO:0007669"/>
    <property type="project" value="UniProtKB-UniRule"/>
</dbReference>
<dbReference type="InterPro" id="IPR013498">
    <property type="entry name" value="Topo_IA_Znf"/>
</dbReference>
<dbReference type="SMART" id="SM00493">
    <property type="entry name" value="TOPRIM"/>
    <property type="match status" value="1"/>
</dbReference>
<feature type="domain" description="Topo IA-type catalytic" evidence="12">
    <location>
        <begin position="135"/>
        <end position="571"/>
    </location>
</feature>
<feature type="region of interest" description="Interaction with DNA" evidence="10">
    <location>
        <begin position="169"/>
        <end position="174"/>
    </location>
</feature>
<dbReference type="InterPro" id="IPR005733">
    <property type="entry name" value="TopoI_bac-type"/>
</dbReference>
<keyword evidence="3" id="KW-0479">Metal-binding</keyword>
<dbReference type="AlphaFoldDB" id="A0A955L7W3"/>
<dbReference type="CDD" id="cd03363">
    <property type="entry name" value="TOPRIM_TopoIA_TopoI"/>
    <property type="match status" value="1"/>
</dbReference>
<evidence type="ECO:0000256" key="6">
    <source>
        <dbReference type="ARBA" id="ARBA00022842"/>
    </source>
</evidence>
<dbReference type="InterPro" id="IPR013824">
    <property type="entry name" value="Topo_IA_cen_sub1"/>
</dbReference>
<evidence type="ECO:0000256" key="8">
    <source>
        <dbReference type="ARBA" id="ARBA00023125"/>
    </source>
</evidence>
<dbReference type="CDD" id="cd00186">
    <property type="entry name" value="TOP1Ac"/>
    <property type="match status" value="1"/>
</dbReference>
<dbReference type="InterPro" id="IPR028612">
    <property type="entry name" value="Topoisom_1_IA"/>
</dbReference>
<dbReference type="Pfam" id="PF01396">
    <property type="entry name" value="Zn_ribbon_Top1"/>
    <property type="match status" value="2"/>
</dbReference>
<feature type="site" description="Interaction with DNA" evidence="10">
    <location>
        <position position="33"/>
    </location>
</feature>
<dbReference type="InterPro" id="IPR003602">
    <property type="entry name" value="Topo_IA_DNA-bd_dom"/>
</dbReference>
<comment type="catalytic activity">
    <reaction evidence="1 10">
        <text>ATP-independent breakage of single-stranded DNA, followed by passage and rejoining.</text>
        <dbReference type="EC" id="5.6.2.1"/>
    </reaction>
</comment>
<feature type="site" description="Interaction with DNA" evidence="10">
    <location>
        <position position="319"/>
    </location>
</feature>
<dbReference type="Pfam" id="PF01751">
    <property type="entry name" value="Toprim"/>
    <property type="match status" value="1"/>
</dbReference>
<keyword evidence="4" id="KW-0863">Zinc-finger</keyword>
<keyword evidence="9 10" id="KW-0413">Isomerase</keyword>
<dbReference type="InterPro" id="IPR006171">
    <property type="entry name" value="TOPRIM_dom"/>
</dbReference>
<dbReference type="GO" id="GO:0008270">
    <property type="term" value="F:zinc ion binding"/>
    <property type="evidence" value="ECO:0007669"/>
    <property type="project" value="UniProtKB-KW"/>
</dbReference>
<name>A0A955L7W3_9BACT</name>
<comment type="caution">
    <text evidence="13">The sequence shown here is derived from an EMBL/GenBank/DDBJ whole genome shotgun (WGS) entry which is preliminary data.</text>
</comment>
<accession>A0A955L7W3</accession>
<feature type="site" description="Interaction with DNA" evidence="10">
    <location>
        <position position="502"/>
    </location>
</feature>
<dbReference type="PROSITE" id="PS52039">
    <property type="entry name" value="TOPO_IA_2"/>
    <property type="match status" value="1"/>
</dbReference>
<evidence type="ECO:0000259" key="12">
    <source>
        <dbReference type="PROSITE" id="PS52039"/>
    </source>
</evidence>
<dbReference type="InterPro" id="IPR023405">
    <property type="entry name" value="Topo_IA_core_domain"/>
</dbReference>
<dbReference type="SUPFAM" id="SSF56712">
    <property type="entry name" value="Prokaryotic type I DNA topoisomerase"/>
    <property type="match status" value="1"/>
</dbReference>
<evidence type="ECO:0000259" key="11">
    <source>
        <dbReference type="PROSITE" id="PS50880"/>
    </source>
</evidence>
<feature type="site" description="Interaction with DNA" evidence="10">
    <location>
        <position position="146"/>
    </location>
</feature>
<protein>
    <recommendedName>
        <fullName evidence="10">DNA topoisomerase 1</fullName>
        <ecNumber evidence="10">5.6.2.1</ecNumber>
    </recommendedName>
    <alternativeName>
        <fullName evidence="10">DNA topoisomerase I</fullName>
    </alternativeName>
</protein>
<dbReference type="EC" id="5.6.2.1" evidence="10"/>
<sequence length="752" mass="85518">MSKPLVIVESPSKVKSIKKYLGKEYDVTSSKGHIADLPKSVLGVDVENKFEPTYEVTKKKTVQDLKKSFKDKDTLILAVDPDREGEAIGWHVAKRLGVLTKSGKVKKGFDLKRIVFTSITKDAVQDAINHPREIDMNLVNAQQARRVLDRLVGYKLSPLLWKKIRFGLSAGRVQSVAVRLIVEREEERDAFIPDEYWKIKAALNEDDNGNTNVHIIEKDTEEGIDVGNLSGILFELQQISGKKAELARRKDVEAILDSVSSKRWIISNVTKKQVTRNPKPPFTTSTLQQTASGWLGFSAKRTMMAAQKLYEQGHITYMRTDSTNLSKEAVSAIRLVIEREFGKKSIPAKPKYYATKAKVAQEAHEAIRPSDSSKKASDLGLEGDQYKLYDLIRQRAMASQMIEATLESMKLEVVVDNYLFGANGQRIVTKGYLAVYPEKVSETILPELEKGKELFAHDVIGSQHFTQPPARYSEASLIKILESYGIGRPSTYVPILSTIQTRKYVEKEGRYFIPTDTGKIVTRLLVDNFSNVVDYEFTASMENNLDEIANGKLDWVKMMDEFYDPFDKQIAKKDSEIDRTTYTILDEAPDDIICPDCKGKMDIKLGRYGKFYSCKKWPDCKGILSLDGKTQEEIEAEARSKEFLEVYKPAPKTDDGRDYLLKQGRYGRFWAHPDYPKVKDAQPLDYSEEVFNKIYGEVPKSEDGKDMVLRKGRFGEFWAHPDYPKKKEVVRINKKELAEKKQEVLSDYSYSA</sequence>
<dbReference type="InterPro" id="IPR013826">
    <property type="entry name" value="Topo_IA_cen_sub3"/>
</dbReference>
<dbReference type="PRINTS" id="PR00417">
    <property type="entry name" value="PRTPISMRASEI"/>
</dbReference>
<dbReference type="InterPro" id="IPR003601">
    <property type="entry name" value="Topo_IA_2"/>
</dbReference>
<dbReference type="SMART" id="SM00437">
    <property type="entry name" value="TOP1Ac"/>
    <property type="match status" value="1"/>
</dbReference>
<feature type="domain" description="Toprim" evidence="11">
    <location>
        <begin position="3"/>
        <end position="119"/>
    </location>
</feature>
<dbReference type="PROSITE" id="PS50880">
    <property type="entry name" value="TOPRIM"/>
    <property type="match status" value="1"/>
</dbReference>
<evidence type="ECO:0000256" key="1">
    <source>
        <dbReference type="ARBA" id="ARBA00000213"/>
    </source>
</evidence>
<comment type="function">
    <text evidence="10">Releases the supercoiling and torsional tension of DNA, which is introduced during the DNA replication and transcription, by transiently cleaving and rejoining one strand of the DNA duplex. Introduces a single-strand break via transesterification at a target site in duplex DNA. The scissile phosphodiester is attacked by the catalytic tyrosine of the enzyme, resulting in the formation of a DNA-(5'-phosphotyrosyl)-enzyme intermediate and the expulsion of a 3'-OH DNA strand. The free DNA strand then undergoes passage around the unbroken strand, thus removing DNA supercoils. Finally, in the religation step, the DNA 3'-OH attacks the covalent intermediate to expel the active-site tyrosine and restore the DNA phosphodiester backbone.</text>
</comment>
<evidence type="ECO:0000256" key="7">
    <source>
        <dbReference type="ARBA" id="ARBA00023029"/>
    </source>
</evidence>
<dbReference type="Gene3D" id="2.70.20.10">
    <property type="entry name" value="Topoisomerase I, domain 3"/>
    <property type="match status" value="1"/>
</dbReference>
<dbReference type="Gene3D" id="1.10.460.10">
    <property type="entry name" value="Topoisomerase I, domain 2"/>
    <property type="match status" value="1"/>
</dbReference>
<feature type="active site" description="O-(5'-phospho-DNA)-tyrosine intermediate" evidence="10">
    <location>
        <position position="317"/>
    </location>
</feature>